<dbReference type="EMBL" id="JAFNEN010000032">
    <property type="protein sequence ID" value="KAG8199069.1"/>
    <property type="molecule type" value="Genomic_DNA"/>
</dbReference>
<proteinExistence type="predicted"/>
<evidence type="ECO:0008006" key="4">
    <source>
        <dbReference type="Google" id="ProtNLM"/>
    </source>
</evidence>
<evidence type="ECO:0000256" key="1">
    <source>
        <dbReference type="SAM" id="SignalP"/>
    </source>
</evidence>
<feature type="chain" id="PRO_5043798368" description="Secreted protein" evidence="1">
    <location>
        <begin position="17"/>
        <end position="233"/>
    </location>
</feature>
<evidence type="ECO:0000313" key="2">
    <source>
        <dbReference type="EMBL" id="KAG8199069.1"/>
    </source>
</evidence>
<keyword evidence="1" id="KW-0732">Signal</keyword>
<organism evidence="2 3">
    <name type="scientific">Oedothorax gibbosus</name>
    <dbReference type="NCBI Taxonomy" id="931172"/>
    <lineage>
        <taxon>Eukaryota</taxon>
        <taxon>Metazoa</taxon>
        <taxon>Ecdysozoa</taxon>
        <taxon>Arthropoda</taxon>
        <taxon>Chelicerata</taxon>
        <taxon>Arachnida</taxon>
        <taxon>Araneae</taxon>
        <taxon>Araneomorphae</taxon>
        <taxon>Entelegynae</taxon>
        <taxon>Araneoidea</taxon>
        <taxon>Linyphiidae</taxon>
        <taxon>Erigoninae</taxon>
        <taxon>Oedothorax</taxon>
    </lineage>
</organism>
<sequence>MWVIIVILLCASGSKAEDVCENDAFDMCSKYQPTEVPENVEELKECLHSMLKFYECLKDYEDSCPEIVLQEGEYDSIRSVITDISTEGTHLNSIVTANFQCLLDAIRNRVINYQTRRAIITAFREYENVSYVNEEISEKDASDQTQWDRNMLKKEMCLFWFDDMGSIVNSITTQCGEAVEDAVIEIIHRSYYLNKGCSAQDVLELRNILEELNLDQSNKASLRESFRLLGKSE</sequence>
<comment type="caution">
    <text evidence="2">The sequence shown here is derived from an EMBL/GenBank/DDBJ whole genome shotgun (WGS) entry which is preliminary data.</text>
</comment>
<reference evidence="2 3" key="1">
    <citation type="journal article" date="2022" name="Nat. Ecol. Evol.">
        <title>A masculinizing supergene underlies an exaggerated male reproductive morph in a spider.</title>
        <authorList>
            <person name="Hendrickx F."/>
            <person name="De Corte Z."/>
            <person name="Sonet G."/>
            <person name="Van Belleghem S.M."/>
            <person name="Kostlbacher S."/>
            <person name="Vangestel C."/>
        </authorList>
    </citation>
    <scope>NUCLEOTIDE SEQUENCE [LARGE SCALE GENOMIC DNA]</scope>
    <source>
        <strain evidence="2">W744_W776</strain>
    </source>
</reference>
<dbReference type="AlphaFoldDB" id="A0AAV6VR03"/>
<gene>
    <name evidence="2" type="ORF">JTE90_021079</name>
</gene>
<dbReference type="Proteomes" id="UP000827092">
    <property type="component" value="Unassembled WGS sequence"/>
</dbReference>
<evidence type="ECO:0000313" key="3">
    <source>
        <dbReference type="Proteomes" id="UP000827092"/>
    </source>
</evidence>
<feature type="signal peptide" evidence="1">
    <location>
        <begin position="1"/>
        <end position="16"/>
    </location>
</feature>
<accession>A0AAV6VR03</accession>
<name>A0AAV6VR03_9ARAC</name>
<protein>
    <recommendedName>
        <fullName evidence="4">Secreted protein</fullName>
    </recommendedName>
</protein>
<keyword evidence="3" id="KW-1185">Reference proteome</keyword>